<evidence type="ECO:0000259" key="4">
    <source>
        <dbReference type="Pfam" id="PF05970"/>
    </source>
</evidence>
<dbReference type="Pfam" id="PF14214">
    <property type="entry name" value="Helitron_like_N"/>
    <property type="match status" value="1"/>
</dbReference>
<feature type="domain" description="DNA helicase Pif1-like DEAD-box helicase" evidence="4">
    <location>
        <begin position="1313"/>
        <end position="1533"/>
    </location>
</feature>
<dbReference type="PANTHER" id="PTHR10492">
    <property type="match status" value="1"/>
</dbReference>
<dbReference type="EC" id="5.6.2.3" evidence="1"/>
<evidence type="ECO:0000259" key="5">
    <source>
        <dbReference type="Pfam" id="PF14214"/>
    </source>
</evidence>
<dbReference type="Pfam" id="PF21530">
    <property type="entry name" value="Pif1_2B_dom"/>
    <property type="match status" value="1"/>
</dbReference>
<proteinExistence type="inferred from homology"/>
<evidence type="ECO:0000256" key="1">
    <source>
        <dbReference type="RuleBase" id="RU363044"/>
    </source>
</evidence>
<keyword evidence="8" id="KW-1185">Reference proteome</keyword>
<accession>A0AAV8CJR8</accession>
<keyword evidence="1" id="KW-0234">DNA repair</keyword>
<dbReference type="EMBL" id="JAMFTS010000005">
    <property type="protein sequence ID" value="KAJ4755661.1"/>
    <property type="molecule type" value="Genomic_DNA"/>
</dbReference>
<evidence type="ECO:0000256" key="2">
    <source>
        <dbReference type="SAM" id="MobiDB-lite"/>
    </source>
</evidence>
<comment type="caution">
    <text evidence="7">The sequence shown here is derived from an EMBL/GenBank/DDBJ whole genome shotgun (WGS) entry which is preliminary data.</text>
</comment>
<dbReference type="Pfam" id="PF05970">
    <property type="entry name" value="PIF1"/>
    <property type="match status" value="1"/>
</dbReference>
<dbReference type="GO" id="GO:0043139">
    <property type="term" value="F:5'-3' DNA helicase activity"/>
    <property type="evidence" value="ECO:0007669"/>
    <property type="project" value="UniProtKB-EC"/>
</dbReference>
<feature type="transmembrane region" description="Helical" evidence="3">
    <location>
        <begin position="190"/>
        <end position="213"/>
    </location>
</feature>
<comment type="catalytic activity">
    <reaction evidence="1">
        <text>ATP + H2O = ADP + phosphate + H(+)</text>
        <dbReference type="Rhea" id="RHEA:13065"/>
        <dbReference type="ChEBI" id="CHEBI:15377"/>
        <dbReference type="ChEBI" id="CHEBI:15378"/>
        <dbReference type="ChEBI" id="CHEBI:30616"/>
        <dbReference type="ChEBI" id="CHEBI:43474"/>
        <dbReference type="ChEBI" id="CHEBI:456216"/>
        <dbReference type="EC" id="5.6.2.3"/>
    </reaction>
</comment>
<evidence type="ECO:0000259" key="6">
    <source>
        <dbReference type="Pfam" id="PF21530"/>
    </source>
</evidence>
<comment type="similarity">
    <text evidence="1">Belongs to the helicase family.</text>
</comment>
<dbReference type="GO" id="GO:0005524">
    <property type="term" value="F:ATP binding"/>
    <property type="evidence" value="ECO:0007669"/>
    <property type="project" value="UniProtKB-KW"/>
</dbReference>
<keyword evidence="1 7" id="KW-0347">Helicase</keyword>
<dbReference type="Gene3D" id="3.40.50.300">
    <property type="entry name" value="P-loop containing nucleotide triphosphate hydrolases"/>
    <property type="match status" value="1"/>
</dbReference>
<keyword evidence="1" id="KW-0378">Hydrolase</keyword>
<dbReference type="InterPro" id="IPR025476">
    <property type="entry name" value="Helitron_helicase-like"/>
</dbReference>
<dbReference type="SUPFAM" id="SSF52540">
    <property type="entry name" value="P-loop containing nucleoside triphosphate hydrolases"/>
    <property type="match status" value="2"/>
</dbReference>
<keyword evidence="3" id="KW-0472">Membrane</keyword>
<keyword evidence="3" id="KW-0812">Transmembrane</keyword>
<name>A0AAV8CJR8_9POAL</name>
<keyword evidence="1" id="KW-0233">DNA recombination</keyword>
<feature type="transmembrane region" description="Helical" evidence="3">
    <location>
        <begin position="255"/>
        <end position="279"/>
    </location>
</feature>
<dbReference type="GO" id="GO:0000723">
    <property type="term" value="P:telomere maintenance"/>
    <property type="evidence" value="ECO:0007669"/>
    <property type="project" value="InterPro"/>
</dbReference>
<feature type="domain" description="Helitron helicase-like" evidence="5">
    <location>
        <begin position="665"/>
        <end position="846"/>
    </location>
</feature>
<dbReference type="PANTHER" id="PTHR10492:SF57">
    <property type="entry name" value="ATP-DEPENDENT DNA HELICASE"/>
    <property type="match status" value="1"/>
</dbReference>
<evidence type="ECO:0000256" key="3">
    <source>
        <dbReference type="SAM" id="Phobius"/>
    </source>
</evidence>
<dbReference type="InterPro" id="IPR010285">
    <property type="entry name" value="DNA_helicase_pif1-like_DEAD"/>
</dbReference>
<evidence type="ECO:0000313" key="7">
    <source>
        <dbReference type="EMBL" id="KAJ4755661.1"/>
    </source>
</evidence>
<dbReference type="FunFam" id="3.40.50.300:FF:002884">
    <property type="entry name" value="ATP-dependent DNA helicase"/>
    <property type="match status" value="1"/>
</dbReference>
<protein>
    <recommendedName>
        <fullName evidence="1">ATP-dependent DNA helicase</fullName>
        <ecNumber evidence="1">5.6.2.3</ecNumber>
    </recommendedName>
</protein>
<reference evidence="7" key="1">
    <citation type="submission" date="2022-08" db="EMBL/GenBank/DDBJ databases">
        <authorList>
            <person name="Marques A."/>
        </authorList>
    </citation>
    <scope>NUCLEOTIDE SEQUENCE</scope>
    <source>
        <strain evidence="7">RhyPub2mFocal</strain>
        <tissue evidence="7">Leaves</tissue>
    </source>
</reference>
<feature type="transmembrane region" description="Helical" evidence="3">
    <location>
        <begin position="68"/>
        <end position="90"/>
    </location>
</feature>
<dbReference type="InterPro" id="IPR027417">
    <property type="entry name" value="P-loop_NTPase"/>
</dbReference>
<keyword evidence="1" id="KW-0227">DNA damage</keyword>
<organism evidence="7 8">
    <name type="scientific">Rhynchospora pubera</name>
    <dbReference type="NCBI Taxonomy" id="906938"/>
    <lineage>
        <taxon>Eukaryota</taxon>
        <taxon>Viridiplantae</taxon>
        <taxon>Streptophyta</taxon>
        <taxon>Embryophyta</taxon>
        <taxon>Tracheophyta</taxon>
        <taxon>Spermatophyta</taxon>
        <taxon>Magnoliopsida</taxon>
        <taxon>Liliopsida</taxon>
        <taxon>Poales</taxon>
        <taxon>Cyperaceae</taxon>
        <taxon>Cyperoideae</taxon>
        <taxon>Rhynchosporeae</taxon>
        <taxon>Rhynchospora</taxon>
    </lineage>
</organism>
<gene>
    <name evidence="7" type="ORF">LUZ62_090066</name>
</gene>
<dbReference type="GO" id="GO:0016787">
    <property type="term" value="F:hydrolase activity"/>
    <property type="evidence" value="ECO:0007669"/>
    <property type="project" value="UniProtKB-KW"/>
</dbReference>
<dbReference type="GO" id="GO:0006281">
    <property type="term" value="P:DNA repair"/>
    <property type="evidence" value="ECO:0007669"/>
    <property type="project" value="UniProtKB-KW"/>
</dbReference>
<dbReference type="Proteomes" id="UP001140206">
    <property type="component" value="Chromosome 5"/>
</dbReference>
<feature type="domain" description="DNA helicase Pif1-like 2B" evidence="6">
    <location>
        <begin position="1636"/>
        <end position="1681"/>
    </location>
</feature>
<keyword evidence="3" id="KW-1133">Transmembrane helix</keyword>
<dbReference type="GO" id="GO:0006310">
    <property type="term" value="P:DNA recombination"/>
    <property type="evidence" value="ECO:0007669"/>
    <property type="project" value="UniProtKB-KW"/>
</dbReference>
<evidence type="ECO:0000313" key="8">
    <source>
        <dbReference type="Proteomes" id="UP001140206"/>
    </source>
</evidence>
<sequence>MASHAPPVPSRHSNMYGLIQAPYGVSRSLSTPLLLWGGLRLLSRAVSSLLLLRLFPTKASFADCFSPSLFLLFLCFALSFCQSVSLFFFFGSVMLLLIFKNVFSFSCAGFVSLLLLCAAPAQLFSLLRQLQLSRFFLFFFCTFFFSALLLIACCSSSLRCSSLLTGYVLSLIIFFIIRCFLFLHGSQEEVSLLYSGSIVVYSGCYIFVSSFGLVPSLSPSPLASLFSFSLSFSSFFCSIYLFLHRITLLAFSVSFGLLHLFISSVLYFCCTCVAIGFSISDRCSGYFYQLCRAHDAVCQCDCCRSKSVSSCLSFIAACPAQRHRPGPRGRIHVLQADQPVPPPSTPSNSCFPPPSAPSISGPSLQQYRPVPVLLDFGNPDQVCPDCHALFWYQERSKSASTAAGPVYTLCCRKGRVSLPPIEDPPEPLRTLLDPSAGPDSTHFHSAIRTYNSMFAFSSMGVRIDQQINRNTGPYVFRVSGQVCHRIGSLTPPEGQRPAYAQLYFYDTTNEVQNRIASVPNGCLTNSPREHIVMQLNDMLYEHNIIAQGFITARDRIGSATGHDFSLRIASSRNQQGPQYTAPVADEVIGLVVGDFTEISCRRDIIIHSRSGQLQRINPLHPKYFALQYPLLLPRGEDSFTEDIEYDTSAASSSDVQRSHITMLEYYRYRLHFRTDESPTLFRSGRLFQQICVDMYACIEDARLTYLYHNQDSLRMDSIQNIRDAVLQGDMFGYQVGKRFILPASFVGGPRYLFQNYQDALAVCRSLGPPHLFITFTCNPAWREIRRNLMPGQQASDRPDLTCRVFRMKLQEMIKDIKERSCFGAVAALIYTVEFQKRGLPHVHIVVWLADRTALSNGSGIDSIISAELPDPSVDPEGYAVVSRFMMHGPCGAARPSSPCMENGKCKKFFPKDFAENTVLTHDEFVQYRRRNHGITVEKNGSILDNRHVVPHNIKMLLRYDAHINVERCHSSSMVKYLFKYISKGHDRAMVAIQRSTDAPSTSSHQPETAQTAVDEIRHYLDCRYLTPPEAIWRIFSFDIHYSYPSVERLPVHLLSQNNVVFSDFQELDEIAENDSFGFTKLMAWFELNKKDELARTLTYIEIPSKFTWKQDEKSWARRKQNRKRLARMLFVHPNAGELYYLRMLLNIVRGPTSFEDIRTINGVLYSTYQQACNALGLLDDDNEWLYTLQEAAVTASTQQVRRLFVDILLYSEVTDPAELWNACWRLMGDDILYNIRSRCRLPQFNCSDAMLKDHILYELEDILISRGSSLESVKIPRPIEQRLYETNNTLLAQQLSYNTVELREQAPILLANLNSEQRHILDLILLSIQNRQGKQFFVYGPGGTGKTHLWSALTAKLRSEGKIVLTVASSGLSSLLLQGGVTAYSRFKIPIELTEKSTCDVKKNSQLARLITSASLIIWDEAPMSNRLCFEALDRTMRDLLASTDPSLAHAPFGGITMVLGGDFRQILPVVPQGSRHDTIGASVVRSPLWDRFVVLRLTQNMRLMRCRDDPAEATRITEFASWLLAVGDGNLHAVPLDDAGMPEWIKIPDQFLIDYDSDDQQAIIDEIYPNLHASQMYDDYLRQRAILAPKNNLVDSLNEKILSQLPGQLFQYYSSNTAAGKDKIDDELRGTYPDEYLQNITSGGLPSHCLALKIGVPVMLLRNINQPNGLCNGTRMIITECADRYLKARIITGSSIGQEVYIPRIVFIHEDGNLPFNLRRKQFPVRICYAMTINKSQGQSLDKVGVYLPEPVFAHGQLYVALSRTTSPDGLKILISNTGNAPPGYTKNIVYKEIYSELGNQQ</sequence>
<feature type="compositionally biased region" description="Pro residues" evidence="2">
    <location>
        <begin position="339"/>
        <end position="356"/>
    </location>
</feature>
<dbReference type="InterPro" id="IPR049163">
    <property type="entry name" value="Pif1-like_2B_dom"/>
</dbReference>
<dbReference type="CDD" id="cd18809">
    <property type="entry name" value="SF1_C_RecD"/>
    <property type="match status" value="1"/>
</dbReference>
<feature type="transmembrane region" description="Helical" evidence="3">
    <location>
        <begin position="164"/>
        <end position="183"/>
    </location>
</feature>
<feature type="transmembrane region" description="Helical" evidence="3">
    <location>
        <begin position="135"/>
        <end position="158"/>
    </location>
</feature>
<feature type="transmembrane region" description="Helical" evidence="3">
    <location>
        <begin position="33"/>
        <end position="56"/>
    </location>
</feature>
<feature type="transmembrane region" description="Helical" evidence="3">
    <location>
        <begin position="102"/>
        <end position="123"/>
    </location>
</feature>
<comment type="cofactor">
    <cofactor evidence="1">
        <name>Mg(2+)</name>
        <dbReference type="ChEBI" id="CHEBI:18420"/>
    </cofactor>
</comment>
<feature type="region of interest" description="Disordered" evidence="2">
    <location>
        <begin position="335"/>
        <end position="362"/>
    </location>
</feature>
<keyword evidence="1" id="KW-0547">Nucleotide-binding</keyword>
<keyword evidence="1" id="KW-0067">ATP-binding</keyword>
<feature type="transmembrane region" description="Helical" evidence="3">
    <location>
        <begin position="225"/>
        <end position="243"/>
    </location>
</feature>